<evidence type="ECO:0000313" key="2">
    <source>
        <dbReference type="Proteomes" id="UP000695000"/>
    </source>
</evidence>
<feature type="region of interest" description="Disordered" evidence="1">
    <location>
        <begin position="119"/>
        <end position="153"/>
    </location>
</feature>
<feature type="region of interest" description="Disordered" evidence="1">
    <location>
        <begin position="672"/>
        <end position="698"/>
    </location>
</feature>
<feature type="region of interest" description="Disordered" evidence="1">
    <location>
        <begin position="346"/>
        <end position="373"/>
    </location>
</feature>
<keyword evidence="2" id="KW-1185">Reference proteome</keyword>
<evidence type="ECO:0000313" key="3">
    <source>
        <dbReference type="RefSeq" id="XP_017772548.1"/>
    </source>
</evidence>
<gene>
    <name evidence="3" type="primary">LOC108559715</name>
</gene>
<feature type="compositionally biased region" description="Low complexity" evidence="1">
    <location>
        <begin position="235"/>
        <end position="253"/>
    </location>
</feature>
<protein>
    <submittedName>
        <fullName evidence="3">Uncharacterized protein LOC108559715</fullName>
    </submittedName>
</protein>
<feature type="region of interest" description="Disordered" evidence="1">
    <location>
        <begin position="229"/>
        <end position="266"/>
    </location>
</feature>
<feature type="compositionally biased region" description="Acidic residues" evidence="1">
    <location>
        <begin position="119"/>
        <end position="133"/>
    </location>
</feature>
<feature type="compositionally biased region" description="Polar residues" evidence="1">
    <location>
        <begin position="995"/>
        <end position="1005"/>
    </location>
</feature>
<feature type="region of interest" description="Disordered" evidence="1">
    <location>
        <begin position="982"/>
        <end position="1006"/>
    </location>
</feature>
<evidence type="ECO:0000256" key="1">
    <source>
        <dbReference type="SAM" id="MobiDB-lite"/>
    </source>
</evidence>
<organism evidence="2 3">
    <name type="scientific">Nicrophorus vespilloides</name>
    <name type="common">Boreal carrion beetle</name>
    <dbReference type="NCBI Taxonomy" id="110193"/>
    <lineage>
        <taxon>Eukaryota</taxon>
        <taxon>Metazoa</taxon>
        <taxon>Ecdysozoa</taxon>
        <taxon>Arthropoda</taxon>
        <taxon>Hexapoda</taxon>
        <taxon>Insecta</taxon>
        <taxon>Pterygota</taxon>
        <taxon>Neoptera</taxon>
        <taxon>Endopterygota</taxon>
        <taxon>Coleoptera</taxon>
        <taxon>Polyphaga</taxon>
        <taxon>Staphyliniformia</taxon>
        <taxon>Silphidae</taxon>
        <taxon>Nicrophorinae</taxon>
        <taxon>Nicrophorus</taxon>
    </lineage>
</organism>
<accession>A0ABM1MD98</accession>
<feature type="compositionally biased region" description="Low complexity" evidence="1">
    <location>
        <begin position="348"/>
        <end position="364"/>
    </location>
</feature>
<proteinExistence type="predicted"/>
<name>A0ABM1MD98_NICVS</name>
<sequence>MELQYIVMTIIKILISVPAILLVTVDAAALIGGHQDNVDGRTSTSSYDFKIDLSDSNSQEIYNSTEDVYSEEIPNPSPLIVSGYNLPENLFNRGKPFYGERDPLTGNIGFKPSKVYEDDFEEGEVEDEETDQSEYDKSSIDRRDGPISGSHKTSDINRLTTNFHDYLNLPVKYNSNKYVYPLISSSYANTKVQGNVNKHQNHKNYIVTTYKPTMRPTYFTTKHYFSQDNVEERQTTTTTTTTTTTPSPTYPSTTHKDNLSKSPMNHPSFNEEYPLETTTKRAMGFFEQIFGDYDYSEEKKTPPPKLFNNLPANKPVTTEKNVLTGSQMSFDYDDYVSKPTEKEYDYYTDPVTTPSTTTTTTTTTLPPPTEGIDDEKVTSLPLGENHVTHNNRQPIIVATTNIREKLNHEKVISKFNYVHPQAPSTSNIHIAPDQDTVSFVVGNHQNVEGGSYVGSSIKESPYEGNPFRPMNNLQEIRNDIQKYGSSVTIQPIRSSEETLSIGIQVKPGQVVDEKLELDKNVEFPKGSGPKIVFPDEKTTHLPDLSPPPLVPQPQQTPNREILKLSSKPMYHPLPSNLTPPEKKYPARPMYGLRPPWDPRPGHFHTGRPQYDQPPRTIEIFKRIDEGVNEPPVILPQFRPNIKNNYHHNNYHPKNYARQPLLERPSNRPIAFFEKLQPPPLPPKMNKKPDEEKIPSYGFPPIPPKVVIANRRSGDDPETLQMIQAKKDATKITPIITNPQINEDNPLYVVYPVKTPPLHLDAIDSNKKESVVIGTRAELPLPPSKIEGIREPPPSKEFNFELTERHDSPILKPHPRPSHPIKSDFPYPLERPDPSILHVPTPEVAENILPDEPTFISSNQWNTIEDPESRIITSKNPNQISATLKTYTDRPIAVAYTPTEPNAEKFAAIGGDSEFTVSAVMHTHPQLNQKPPVMMMMMIPKQQPQPQQQQQTPEDTIKPQDFQAPFQASVNLDHTISQGWHVIRDKEEPKGKEDSTTSPSVLTTSEFDIENFKPQLEGGFKPIYSFPDAEAKEMTVNERQE</sequence>
<dbReference type="RefSeq" id="XP_017772548.1">
    <property type="nucleotide sequence ID" value="XM_017917059.1"/>
</dbReference>
<dbReference type="Proteomes" id="UP000695000">
    <property type="component" value="Unplaced"/>
</dbReference>
<feature type="compositionally biased region" description="Basic and acidic residues" evidence="1">
    <location>
        <begin position="982"/>
        <end position="994"/>
    </location>
</feature>
<reference evidence="3" key="1">
    <citation type="submission" date="2025-08" db="UniProtKB">
        <authorList>
            <consortium name="RefSeq"/>
        </authorList>
    </citation>
    <scope>IDENTIFICATION</scope>
    <source>
        <tissue evidence="3">Whole Larva</tissue>
    </source>
</reference>
<dbReference type="GeneID" id="108559715"/>
<feature type="compositionally biased region" description="Basic and acidic residues" evidence="1">
    <location>
        <begin position="134"/>
        <end position="145"/>
    </location>
</feature>